<evidence type="ECO:0000313" key="2">
    <source>
        <dbReference type="Proteomes" id="UP001597510"/>
    </source>
</evidence>
<proteinExistence type="predicted"/>
<comment type="caution">
    <text evidence="1">The sequence shown here is derived from an EMBL/GenBank/DDBJ whole genome shotgun (WGS) entry which is preliminary data.</text>
</comment>
<evidence type="ECO:0000313" key="1">
    <source>
        <dbReference type="EMBL" id="MFD2520378.1"/>
    </source>
</evidence>
<dbReference type="Proteomes" id="UP001597510">
    <property type="component" value="Unassembled WGS sequence"/>
</dbReference>
<reference evidence="2" key="1">
    <citation type="journal article" date="2019" name="Int. J. Syst. Evol. Microbiol.">
        <title>The Global Catalogue of Microorganisms (GCM) 10K type strain sequencing project: providing services to taxonomists for standard genome sequencing and annotation.</title>
        <authorList>
            <consortium name="The Broad Institute Genomics Platform"/>
            <consortium name="The Broad Institute Genome Sequencing Center for Infectious Disease"/>
            <person name="Wu L."/>
            <person name="Ma J."/>
        </authorList>
    </citation>
    <scope>NUCLEOTIDE SEQUENCE [LARGE SCALE GENOMIC DNA]</scope>
    <source>
        <strain evidence="2">KCTC 52344</strain>
    </source>
</reference>
<dbReference type="EMBL" id="JBHULC010000005">
    <property type="protein sequence ID" value="MFD2520378.1"/>
    <property type="molecule type" value="Genomic_DNA"/>
</dbReference>
<name>A0ABW5J4B9_9BACT</name>
<gene>
    <name evidence="1" type="ORF">ACFSR2_05760</name>
</gene>
<keyword evidence="2" id="KW-1185">Reference proteome</keyword>
<sequence length="251" mass="29363">MTEILAKIKQTPNPTQDQTLIAQVCTYLKEHKQDSTPFDAKRWIQMMSNNQEIPLLANNEFSLVKKYDVIKHPSLLFYLKNQNIPLNTAKQYLSELKVYHSTLKKHFFVLGFAHEKEGYVISNPILNDWIGEHSISFVRGQNQNIDTIHIFQNVWDYLSLLTHLKGKDFQTDSLILNAEECLPQVKAYLYQYGYRKAYTWLNNDKAGIKGTRQLGAVFRQEQNIIHIAMNAFYQPFVNLSDWYTHQVSTEQ</sequence>
<accession>A0ABW5J4B9</accession>
<protein>
    <submittedName>
        <fullName evidence="1">Uncharacterized protein</fullName>
    </submittedName>
</protein>
<dbReference type="RefSeq" id="WP_340239009.1">
    <property type="nucleotide sequence ID" value="NZ_JBBEWC010000011.1"/>
</dbReference>
<organism evidence="1 2">
    <name type="scientific">Emticicia soli</name>
    <dbReference type="NCBI Taxonomy" id="2027878"/>
    <lineage>
        <taxon>Bacteria</taxon>
        <taxon>Pseudomonadati</taxon>
        <taxon>Bacteroidota</taxon>
        <taxon>Cytophagia</taxon>
        <taxon>Cytophagales</taxon>
        <taxon>Leadbetterellaceae</taxon>
        <taxon>Emticicia</taxon>
    </lineage>
</organism>